<dbReference type="SUPFAM" id="SSF50249">
    <property type="entry name" value="Nucleic acid-binding proteins"/>
    <property type="match status" value="1"/>
</dbReference>
<evidence type="ECO:0000313" key="11">
    <source>
        <dbReference type="EMBL" id="EOD53379.1"/>
    </source>
</evidence>
<organism evidence="11 12">
    <name type="scientific">Aeromonas molluscorum 848</name>
    <dbReference type="NCBI Taxonomy" id="1268236"/>
    <lineage>
        <taxon>Bacteria</taxon>
        <taxon>Pseudomonadati</taxon>
        <taxon>Pseudomonadota</taxon>
        <taxon>Gammaproteobacteria</taxon>
        <taxon>Aeromonadales</taxon>
        <taxon>Aeromonadaceae</taxon>
        <taxon>Aeromonas</taxon>
    </lineage>
</organism>
<evidence type="ECO:0000256" key="1">
    <source>
        <dbReference type="ARBA" id="ARBA00008653"/>
    </source>
</evidence>
<evidence type="ECO:0000256" key="3">
    <source>
        <dbReference type="ARBA" id="ARBA00012814"/>
    </source>
</evidence>
<evidence type="ECO:0000256" key="5">
    <source>
        <dbReference type="ARBA" id="ARBA00022555"/>
    </source>
</evidence>
<dbReference type="Proteomes" id="UP000013526">
    <property type="component" value="Unassembled WGS sequence"/>
</dbReference>
<evidence type="ECO:0000256" key="7">
    <source>
        <dbReference type="ARBA" id="ARBA00033189"/>
    </source>
</evidence>
<dbReference type="Gene3D" id="2.40.50.140">
    <property type="entry name" value="Nucleic acid-binding proteins"/>
    <property type="match status" value="1"/>
</dbReference>
<name>R1H4I0_9GAMM</name>
<dbReference type="GO" id="GO:0004826">
    <property type="term" value="F:phenylalanine-tRNA ligase activity"/>
    <property type="evidence" value="ECO:0007669"/>
    <property type="project" value="UniProtKB-EC"/>
</dbReference>
<dbReference type="InterPro" id="IPR002547">
    <property type="entry name" value="tRNA-bd_dom"/>
</dbReference>
<accession>R1H4I0</accession>
<keyword evidence="6 9" id="KW-0694">RNA-binding</keyword>
<reference evidence="11 12" key="1">
    <citation type="journal article" date="2013" name="Genome Announc.">
        <title>Draft Genome Sequence of Aeromonas molluscorum Strain 848TT, Isolated from Bivalve Molluscs.</title>
        <authorList>
            <person name="Spataro N."/>
            <person name="Farfan M."/>
            <person name="Albarral V."/>
            <person name="Sanglas A."/>
            <person name="Loren J.G."/>
            <person name="Fuste M.C."/>
            <person name="Bosch E."/>
        </authorList>
    </citation>
    <scope>NUCLEOTIDE SEQUENCE [LARGE SCALE GENOMIC DNA]</scope>
    <source>
        <strain evidence="11 12">848</strain>
    </source>
</reference>
<dbReference type="Pfam" id="PF01588">
    <property type="entry name" value="tRNA_bind"/>
    <property type="match status" value="1"/>
</dbReference>
<evidence type="ECO:0000256" key="4">
    <source>
        <dbReference type="ARBA" id="ARBA00017032"/>
    </source>
</evidence>
<dbReference type="PROSITE" id="PS50886">
    <property type="entry name" value="TRBD"/>
    <property type="match status" value="1"/>
</dbReference>
<dbReference type="Gene3D" id="3.30.56.10">
    <property type="match status" value="1"/>
</dbReference>
<dbReference type="RefSeq" id="WP_005910319.1">
    <property type="nucleotide sequence ID" value="NZ_AQGQ01000236.1"/>
</dbReference>
<dbReference type="AlphaFoldDB" id="R1H4I0"/>
<evidence type="ECO:0000256" key="2">
    <source>
        <dbReference type="ARBA" id="ARBA00011209"/>
    </source>
</evidence>
<evidence type="ECO:0000256" key="8">
    <source>
        <dbReference type="ARBA" id="ARBA00049255"/>
    </source>
</evidence>
<feature type="non-terminal residue" evidence="11">
    <location>
        <position position="235"/>
    </location>
</feature>
<evidence type="ECO:0000259" key="10">
    <source>
        <dbReference type="PROSITE" id="PS50886"/>
    </source>
</evidence>
<proteinExistence type="inferred from homology"/>
<dbReference type="NCBIfam" id="NF045760">
    <property type="entry name" value="YtpR"/>
    <property type="match status" value="1"/>
</dbReference>
<evidence type="ECO:0000256" key="9">
    <source>
        <dbReference type="PROSITE-ProRule" id="PRU00209"/>
    </source>
</evidence>
<dbReference type="GO" id="GO:0000049">
    <property type="term" value="F:tRNA binding"/>
    <property type="evidence" value="ECO:0007669"/>
    <property type="project" value="UniProtKB-UniRule"/>
</dbReference>
<evidence type="ECO:0000256" key="6">
    <source>
        <dbReference type="ARBA" id="ARBA00022884"/>
    </source>
</evidence>
<dbReference type="EC" id="6.1.1.20" evidence="3"/>
<comment type="catalytic activity">
    <reaction evidence="8">
        <text>tRNA(Phe) + L-phenylalanine + ATP = L-phenylalanyl-tRNA(Phe) + AMP + diphosphate + H(+)</text>
        <dbReference type="Rhea" id="RHEA:19413"/>
        <dbReference type="Rhea" id="RHEA-COMP:9668"/>
        <dbReference type="Rhea" id="RHEA-COMP:9699"/>
        <dbReference type="ChEBI" id="CHEBI:15378"/>
        <dbReference type="ChEBI" id="CHEBI:30616"/>
        <dbReference type="ChEBI" id="CHEBI:33019"/>
        <dbReference type="ChEBI" id="CHEBI:58095"/>
        <dbReference type="ChEBI" id="CHEBI:78442"/>
        <dbReference type="ChEBI" id="CHEBI:78531"/>
        <dbReference type="ChEBI" id="CHEBI:456215"/>
        <dbReference type="EC" id="6.1.1.20"/>
    </reaction>
</comment>
<comment type="subunit">
    <text evidence="2">Tetramer of two alpha and two beta subunits.</text>
</comment>
<dbReference type="EMBL" id="AQGQ01000236">
    <property type="protein sequence ID" value="EOD53379.1"/>
    <property type="molecule type" value="Genomic_DNA"/>
</dbReference>
<dbReference type="InterPro" id="IPR033714">
    <property type="entry name" value="tRNA_bind_bactPheRS"/>
</dbReference>
<comment type="similarity">
    <text evidence="1">Belongs to the phenylalanyl-tRNA synthetase beta subunit family. Type 1 subfamily.</text>
</comment>
<dbReference type="InterPro" id="IPR020825">
    <property type="entry name" value="Phe-tRNA_synthase-like_B3/B4"/>
</dbReference>
<comment type="caution">
    <text evidence="11">The sequence shown here is derived from an EMBL/GenBank/DDBJ whole genome shotgun (WGS) entry which is preliminary data.</text>
</comment>
<dbReference type="FunFam" id="2.40.50.140:FF:000045">
    <property type="entry name" value="Phenylalanine--tRNA ligase beta subunit"/>
    <property type="match status" value="1"/>
</dbReference>
<keyword evidence="12" id="KW-1185">Reference proteome</keyword>
<dbReference type="SUPFAM" id="SSF56037">
    <property type="entry name" value="PheT/TilS domain"/>
    <property type="match status" value="1"/>
</dbReference>
<dbReference type="CDD" id="cd02796">
    <property type="entry name" value="tRNA_bind_bactPheRS"/>
    <property type="match status" value="1"/>
</dbReference>
<feature type="domain" description="TRNA-binding" evidence="10">
    <location>
        <begin position="39"/>
        <end position="148"/>
    </location>
</feature>
<sequence>MKFSKSWVMEWVRTELSDNALAEQITMAGLEVDAVEAVAGQFNNVVVGEVVECAQHPDADKLRVTKVNVGEAELLDIVCGAPNCRTGLKVCVAKVGATLPGDFTIKKAKLRGQPSHGMLCSFSELGIDVEADGIIELPSDAPIGTDIRDYLALNDVSIDVDLTPNRADCLGIKGLAREIGVLNSVDVVEPTWTPAVATCDASFPIRVEAPADCPRYLGRVIKGLNLHTPSPLWMQ</sequence>
<evidence type="ECO:0000313" key="12">
    <source>
        <dbReference type="Proteomes" id="UP000013526"/>
    </source>
</evidence>
<dbReference type="Gene3D" id="3.50.40.10">
    <property type="entry name" value="Phenylalanyl-trna Synthetase, Chain B, domain 3"/>
    <property type="match status" value="1"/>
</dbReference>
<protein>
    <recommendedName>
        <fullName evidence="4">Phenylalanine--tRNA ligase beta subunit</fullName>
        <ecNumber evidence="3">6.1.1.20</ecNumber>
    </recommendedName>
    <alternativeName>
        <fullName evidence="7">Phenylalanyl-tRNA synthetase beta subunit</fullName>
    </alternativeName>
</protein>
<keyword evidence="11" id="KW-0436">Ligase</keyword>
<dbReference type="InterPro" id="IPR012340">
    <property type="entry name" value="NA-bd_OB-fold"/>
</dbReference>
<gene>
    <name evidence="11" type="primary">pheT</name>
    <name evidence="11" type="ORF">G113_19952</name>
</gene>
<keyword evidence="5 9" id="KW-0820">tRNA-binding</keyword>